<protein>
    <recommendedName>
        <fullName evidence="8">Glucan endo-1,3-beta-D-glucosidase</fullName>
    </recommendedName>
</protein>
<dbReference type="EnsemblPlants" id="AET3Gv21181900.3">
    <property type="protein sequence ID" value="AET3Gv21181900.3"/>
    <property type="gene ID" value="AET3Gv21181900"/>
</dbReference>
<name>A0A453GSF5_AEGTS</name>
<dbReference type="Proteomes" id="UP000015105">
    <property type="component" value="Chromosome 3D"/>
</dbReference>
<keyword evidence="7" id="KW-1185">Reference proteome</keyword>
<reference evidence="7" key="2">
    <citation type="journal article" date="2017" name="Nat. Plants">
        <title>The Aegilops tauschii genome reveals multiple impacts of transposons.</title>
        <authorList>
            <person name="Zhao G."/>
            <person name="Zou C."/>
            <person name="Li K."/>
            <person name="Wang K."/>
            <person name="Li T."/>
            <person name="Gao L."/>
            <person name="Zhang X."/>
            <person name="Wang H."/>
            <person name="Yang Z."/>
            <person name="Liu X."/>
            <person name="Jiang W."/>
            <person name="Mao L."/>
            <person name="Kong X."/>
            <person name="Jiao Y."/>
            <person name="Jia J."/>
        </authorList>
    </citation>
    <scope>NUCLEOTIDE SEQUENCE [LARGE SCALE GENOMIC DNA]</scope>
    <source>
        <strain evidence="7">cv. AL8/78</strain>
    </source>
</reference>
<comment type="similarity">
    <text evidence="1 4">Belongs to the glycosyl hydrolase 17 family.</text>
</comment>
<organism evidence="6 7">
    <name type="scientific">Aegilops tauschii subsp. strangulata</name>
    <name type="common">Goatgrass</name>
    <dbReference type="NCBI Taxonomy" id="200361"/>
    <lineage>
        <taxon>Eukaryota</taxon>
        <taxon>Viridiplantae</taxon>
        <taxon>Streptophyta</taxon>
        <taxon>Embryophyta</taxon>
        <taxon>Tracheophyta</taxon>
        <taxon>Spermatophyta</taxon>
        <taxon>Magnoliopsida</taxon>
        <taxon>Liliopsida</taxon>
        <taxon>Poales</taxon>
        <taxon>Poaceae</taxon>
        <taxon>BOP clade</taxon>
        <taxon>Pooideae</taxon>
        <taxon>Triticodae</taxon>
        <taxon>Triticeae</taxon>
        <taxon>Triticinae</taxon>
        <taxon>Aegilops</taxon>
    </lineage>
</organism>
<dbReference type="InterPro" id="IPR044965">
    <property type="entry name" value="Glyco_hydro_17_plant"/>
</dbReference>
<reference evidence="6" key="5">
    <citation type="journal article" date="2021" name="G3 (Bethesda)">
        <title>Aegilops tauschii genome assembly Aet v5.0 features greater sequence contiguity and improved annotation.</title>
        <authorList>
            <person name="Wang L."/>
            <person name="Zhu T."/>
            <person name="Rodriguez J.C."/>
            <person name="Deal K.R."/>
            <person name="Dubcovsky J."/>
            <person name="McGuire P.E."/>
            <person name="Lux T."/>
            <person name="Spannagl M."/>
            <person name="Mayer K.F.X."/>
            <person name="Baldrich P."/>
            <person name="Meyers B.C."/>
            <person name="Huo N."/>
            <person name="Gu Y.Q."/>
            <person name="Zhou H."/>
            <person name="Devos K.M."/>
            <person name="Bennetzen J.L."/>
            <person name="Unver T."/>
            <person name="Budak H."/>
            <person name="Gulick P.J."/>
            <person name="Galiba G."/>
            <person name="Kalapos B."/>
            <person name="Nelson D.R."/>
            <person name="Li P."/>
            <person name="You F.M."/>
            <person name="Luo M.C."/>
            <person name="Dvorak J."/>
        </authorList>
    </citation>
    <scope>NUCLEOTIDE SEQUENCE [LARGE SCALE GENOMIC DNA]</scope>
    <source>
        <strain evidence="6">cv. AL8/78</strain>
    </source>
</reference>
<keyword evidence="2 5" id="KW-0378">Hydrolase</keyword>
<dbReference type="PANTHER" id="PTHR32227">
    <property type="entry name" value="GLUCAN ENDO-1,3-BETA-GLUCOSIDASE BG1-RELATED-RELATED"/>
    <property type="match status" value="1"/>
</dbReference>
<proteinExistence type="inferred from homology"/>
<sequence length="347" mass="37928">IMTRTSEPQLLYRRHGGEPRCSISGEIRSLASQAVHGVCYGMVGDNLPSRSDVVQLYKSRNIHAMRIYNPDQEALAALRGSGIFLILDVGGLDEVQRLARDPSYAAGWVRSNVQAYYPDVLIRYIAVGNEVPAGDTGVILPAMQNVHNALASANLSSSIKVSTAVRFDVITNSFPPSSGVFRDPSGFVPIARFLDRTGAPFLANVYPYFAYKDDRGQNIRLNYATLQPGTTVRDNGNGLNYTSLFDAMVDSIYAALEKAGTPNVRVVVSESGWPSAGGFGASVDNARSYNQGLIDHIRNGTPKRSGAIETYIFAMFNEKKKPGDEVERNFGLFFPNKQPVYPTTFPN</sequence>
<evidence type="ECO:0000256" key="3">
    <source>
        <dbReference type="ARBA" id="ARBA00023295"/>
    </source>
</evidence>
<dbReference type="STRING" id="200361.A0A453GSF5"/>
<evidence type="ECO:0000313" key="7">
    <source>
        <dbReference type="Proteomes" id="UP000015105"/>
    </source>
</evidence>
<reference evidence="6" key="4">
    <citation type="submission" date="2019-03" db="UniProtKB">
        <authorList>
            <consortium name="EnsemblPlants"/>
        </authorList>
    </citation>
    <scope>IDENTIFICATION</scope>
</reference>
<evidence type="ECO:0000256" key="5">
    <source>
        <dbReference type="RuleBase" id="RU004336"/>
    </source>
</evidence>
<dbReference type="FunFam" id="3.20.20.80:FF:000010">
    <property type="entry name" value="glucan endo-1,3-beta-glucosidase, basic"/>
    <property type="match status" value="1"/>
</dbReference>
<dbReference type="GO" id="GO:0005975">
    <property type="term" value="P:carbohydrate metabolic process"/>
    <property type="evidence" value="ECO:0007669"/>
    <property type="project" value="InterPro"/>
</dbReference>
<evidence type="ECO:0000256" key="4">
    <source>
        <dbReference type="RuleBase" id="RU004335"/>
    </source>
</evidence>
<evidence type="ECO:0000313" key="6">
    <source>
        <dbReference type="EnsemblPlants" id="AET3Gv21181900.3"/>
    </source>
</evidence>
<dbReference type="PROSITE" id="PS00587">
    <property type="entry name" value="GLYCOSYL_HYDROL_F17"/>
    <property type="match status" value="1"/>
</dbReference>
<evidence type="ECO:0000256" key="1">
    <source>
        <dbReference type="ARBA" id="ARBA00008773"/>
    </source>
</evidence>
<accession>A0A453GSF5</accession>
<dbReference type="GO" id="GO:0042973">
    <property type="term" value="F:glucan endo-1,3-beta-D-glucosidase activity"/>
    <property type="evidence" value="ECO:0007669"/>
    <property type="project" value="UniProtKB-ARBA"/>
</dbReference>
<dbReference type="Gramene" id="AET3Gv21181900.3">
    <property type="protein sequence ID" value="AET3Gv21181900.3"/>
    <property type="gene ID" value="AET3Gv21181900"/>
</dbReference>
<dbReference type="Pfam" id="PF00332">
    <property type="entry name" value="Glyco_hydro_17"/>
    <property type="match status" value="1"/>
</dbReference>
<dbReference type="InterPro" id="IPR017853">
    <property type="entry name" value="GH"/>
</dbReference>
<keyword evidence="3 5" id="KW-0326">Glycosidase</keyword>
<evidence type="ECO:0000256" key="2">
    <source>
        <dbReference type="ARBA" id="ARBA00022801"/>
    </source>
</evidence>
<dbReference type="Gene3D" id="3.20.20.80">
    <property type="entry name" value="Glycosidases"/>
    <property type="match status" value="1"/>
</dbReference>
<dbReference type="SUPFAM" id="SSF51445">
    <property type="entry name" value="(Trans)glycosidases"/>
    <property type="match status" value="1"/>
</dbReference>
<reference evidence="7" key="1">
    <citation type="journal article" date="2014" name="Science">
        <title>Ancient hybridizations among the ancestral genomes of bread wheat.</title>
        <authorList>
            <consortium name="International Wheat Genome Sequencing Consortium,"/>
            <person name="Marcussen T."/>
            <person name="Sandve S.R."/>
            <person name="Heier L."/>
            <person name="Spannagl M."/>
            <person name="Pfeifer M."/>
            <person name="Jakobsen K.S."/>
            <person name="Wulff B.B."/>
            <person name="Steuernagel B."/>
            <person name="Mayer K.F."/>
            <person name="Olsen O.A."/>
        </authorList>
    </citation>
    <scope>NUCLEOTIDE SEQUENCE [LARGE SCALE GENOMIC DNA]</scope>
    <source>
        <strain evidence="7">cv. AL8/78</strain>
    </source>
</reference>
<dbReference type="AlphaFoldDB" id="A0A453GSF5"/>
<evidence type="ECO:0008006" key="8">
    <source>
        <dbReference type="Google" id="ProtNLM"/>
    </source>
</evidence>
<dbReference type="InterPro" id="IPR000490">
    <property type="entry name" value="Glyco_hydro_17"/>
</dbReference>
<reference evidence="6" key="3">
    <citation type="journal article" date="2017" name="Nature">
        <title>Genome sequence of the progenitor of the wheat D genome Aegilops tauschii.</title>
        <authorList>
            <person name="Luo M.C."/>
            <person name="Gu Y.Q."/>
            <person name="Puiu D."/>
            <person name="Wang H."/>
            <person name="Twardziok S.O."/>
            <person name="Deal K.R."/>
            <person name="Huo N."/>
            <person name="Zhu T."/>
            <person name="Wang L."/>
            <person name="Wang Y."/>
            <person name="McGuire P.E."/>
            <person name="Liu S."/>
            <person name="Long H."/>
            <person name="Ramasamy R.K."/>
            <person name="Rodriguez J.C."/>
            <person name="Van S.L."/>
            <person name="Yuan L."/>
            <person name="Wang Z."/>
            <person name="Xia Z."/>
            <person name="Xiao L."/>
            <person name="Anderson O.D."/>
            <person name="Ouyang S."/>
            <person name="Liang Y."/>
            <person name="Zimin A.V."/>
            <person name="Pertea G."/>
            <person name="Qi P."/>
            <person name="Bennetzen J.L."/>
            <person name="Dai X."/>
            <person name="Dawson M.W."/>
            <person name="Muller H.G."/>
            <person name="Kugler K."/>
            <person name="Rivarola-Duarte L."/>
            <person name="Spannagl M."/>
            <person name="Mayer K.F.X."/>
            <person name="Lu F.H."/>
            <person name="Bevan M.W."/>
            <person name="Leroy P."/>
            <person name="Li P."/>
            <person name="You F.M."/>
            <person name="Sun Q."/>
            <person name="Liu Z."/>
            <person name="Lyons E."/>
            <person name="Wicker T."/>
            <person name="Salzberg S.L."/>
            <person name="Devos K.M."/>
            <person name="Dvorak J."/>
        </authorList>
    </citation>
    <scope>NUCLEOTIDE SEQUENCE [LARGE SCALE GENOMIC DNA]</scope>
    <source>
        <strain evidence="6">cv. AL8/78</strain>
    </source>
</reference>